<dbReference type="AlphaFoldDB" id="A0A4P7XI32"/>
<sequence length="103" mass="11932">MGNSHVLDGVYLHGAYVKARILAVTPAATNCRHAMPPKVRSLRLTRRWVSLLHSAFREQNRVASDRWREVALRRRCGLLLSPMRGLLYPENHFSEQFTKHNLQ</sequence>
<evidence type="ECO:0000313" key="2">
    <source>
        <dbReference type="Proteomes" id="UP000298049"/>
    </source>
</evidence>
<keyword evidence="2" id="KW-1185">Reference proteome</keyword>
<organism evidence="1 2">
    <name type="scientific">Hydrocarboniclastica marina</name>
    <dbReference type="NCBI Taxonomy" id="2259620"/>
    <lineage>
        <taxon>Bacteria</taxon>
        <taxon>Pseudomonadati</taxon>
        <taxon>Pseudomonadota</taxon>
        <taxon>Gammaproteobacteria</taxon>
        <taxon>Alteromonadales</taxon>
        <taxon>Alteromonadaceae</taxon>
        <taxon>Hydrocarboniclastica</taxon>
    </lineage>
</organism>
<evidence type="ECO:0000313" key="1">
    <source>
        <dbReference type="EMBL" id="QCF26353.1"/>
    </source>
</evidence>
<dbReference type="KEGG" id="hmi:soil367_10635"/>
<dbReference type="EMBL" id="CP031093">
    <property type="protein sequence ID" value="QCF26353.1"/>
    <property type="molecule type" value="Genomic_DNA"/>
</dbReference>
<name>A0A4P7XI32_9ALTE</name>
<reference evidence="1 2" key="1">
    <citation type="submission" date="2018-07" db="EMBL/GenBank/DDBJ databases">
        <title>Marsedoiliclastica nanhaica gen. nov. sp. nov., a novel marine hydrocarbonoclastic bacterium isolated from an in-situ enriched hydrocarbon-degrading consortium in deep-sea sediment.</title>
        <authorList>
            <person name="Dong C."/>
            <person name="Ma T."/>
            <person name="Liu R."/>
            <person name="Shao Z."/>
        </authorList>
    </citation>
    <scope>NUCLEOTIDE SEQUENCE [LARGE SCALE GENOMIC DNA]</scope>
    <source>
        <strain evidence="2">soil36-7</strain>
    </source>
</reference>
<proteinExistence type="predicted"/>
<gene>
    <name evidence="1" type="ORF">soil367_10635</name>
</gene>
<protein>
    <submittedName>
        <fullName evidence="1">Uncharacterized protein</fullName>
    </submittedName>
</protein>
<dbReference type="Proteomes" id="UP000298049">
    <property type="component" value="Chromosome"/>
</dbReference>
<accession>A0A4P7XI32</accession>